<dbReference type="InterPro" id="IPR036102">
    <property type="entry name" value="OsmC/Ohrsf"/>
</dbReference>
<dbReference type="Gene3D" id="3.30.300.20">
    <property type="match status" value="1"/>
</dbReference>
<dbReference type="EMBL" id="JH413804">
    <property type="protein sequence ID" value="EHL32134.1"/>
    <property type="molecule type" value="Genomic_DNA"/>
</dbReference>
<dbReference type="InterPro" id="IPR015946">
    <property type="entry name" value="KH_dom-like_a/b"/>
</dbReference>
<dbReference type="STRING" id="658187.LDG_5823"/>
<dbReference type="RefSeq" id="WP_006869779.1">
    <property type="nucleotide sequence ID" value="NZ_JH413804.1"/>
</dbReference>
<organism evidence="1 2">
    <name type="scientific">Legionella drancourtii LLAP12</name>
    <dbReference type="NCBI Taxonomy" id="658187"/>
    <lineage>
        <taxon>Bacteria</taxon>
        <taxon>Pseudomonadati</taxon>
        <taxon>Pseudomonadota</taxon>
        <taxon>Gammaproteobacteria</taxon>
        <taxon>Legionellales</taxon>
        <taxon>Legionellaceae</taxon>
        <taxon>Legionella</taxon>
    </lineage>
</organism>
<gene>
    <name evidence="1" type="ORF">LDG_5823</name>
</gene>
<keyword evidence="2" id="KW-1185">Reference proteome</keyword>
<dbReference type="InParanoid" id="G9EKT2"/>
<dbReference type="HOGENOM" id="CLU_2260243_0_0_6"/>
<evidence type="ECO:0000313" key="2">
    <source>
        <dbReference type="Proteomes" id="UP000002770"/>
    </source>
</evidence>
<dbReference type="SUPFAM" id="SSF82784">
    <property type="entry name" value="OsmC-like"/>
    <property type="match status" value="1"/>
</dbReference>
<protein>
    <recommendedName>
        <fullName evidence="3">OsmC family protein</fullName>
    </recommendedName>
</protein>
<sequence length="103" mass="11612">MSEITKKMVFYVVSKRVNFEGSSAYYKNASISLDTNLKGNPDAFNPAELLLAAVSACMIKGIERVTPFLKFELYGIEVFNQLKLRIEQELLPCPHAAHVAFHF</sequence>
<proteinExistence type="predicted"/>
<accession>G9EKT2</accession>
<dbReference type="Proteomes" id="UP000002770">
    <property type="component" value="Unassembled WGS sequence"/>
</dbReference>
<name>G9EKT2_9GAMM</name>
<dbReference type="AlphaFoldDB" id="G9EKT2"/>
<evidence type="ECO:0000313" key="1">
    <source>
        <dbReference type="EMBL" id="EHL32134.1"/>
    </source>
</evidence>
<reference evidence="1 2" key="1">
    <citation type="journal article" date="2011" name="BMC Genomics">
        <title>Insight into cross-talk between intra-amoebal pathogens.</title>
        <authorList>
            <person name="Gimenez G."/>
            <person name="Bertelli C."/>
            <person name="Moliner C."/>
            <person name="Robert C."/>
            <person name="Raoult D."/>
            <person name="Fournier P.E."/>
            <person name="Greub G."/>
        </authorList>
    </citation>
    <scope>NUCLEOTIDE SEQUENCE [LARGE SCALE GENOMIC DNA]</scope>
    <source>
        <strain evidence="1 2">LLAP12</strain>
    </source>
</reference>
<evidence type="ECO:0008006" key="3">
    <source>
        <dbReference type="Google" id="ProtNLM"/>
    </source>
</evidence>
<dbReference type="eggNOG" id="COG1765">
    <property type="taxonomic scope" value="Bacteria"/>
</dbReference>